<feature type="region of interest" description="Disordered" evidence="2">
    <location>
        <begin position="1"/>
        <end position="57"/>
    </location>
</feature>
<keyword evidence="4" id="KW-1185">Reference proteome</keyword>
<reference evidence="4" key="1">
    <citation type="submission" date="2019-06" db="EMBL/GenBank/DDBJ databases">
        <authorList>
            <person name="Broberg M."/>
        </authorList>
    </citation>
    <scope>NUCLEOTIDE SEQUENCE [LARGE SCALE GENOMIC DNA]</scope>
</reference>
<reference evidence="3 4" key="2">
    <citation type="submission" date="2021-10" db="EMBL/GenBank/DDBJ databases">
        <authorList>
            <person name="Piombo E."/>
        </authorList>
    </citation>
    <scope>NUCLEOTIDE SEQUENCE [LARGE SCALE GENOMIC DNA]</scope>
</reference>
<sequence length="204" mass="22907">MSGHFRTTRKRLQGYQSPPSHPSTERFENVTSFRDRLRSPDDTPTRPQKKQRVERPDPFFNVYEQLGACFALEPSPPSATANRLPTRMKEKVASPSDDGLAKQFTGKRWIAEAFTQAGVDLHASALENLAQARSQVMKKMSTFGDKVSKTLDQQHALYDSISWPLSSTLCSSGQIPKATIEKHLANLEQHVKAAEERLQILGQE</sequence>
<feature type="compositionally biased region" description="Basic and acidic residues" evidence="2">
    <location>
        <begin position="23"/>
        <end position="44"/>
    </location>
</feature>
<evidence type="ECO:0000256" key="1">
    <source>
        <dbReference type="SAM" id="Coils"/>
    </source>
</evidence>
<protein>
    <submittedName>
        <fullName evidence="3">Uncharacterized protein</fullName>
    </submittedName>
</protein>
<accession>A0A9N9V0J1</accession>
<name>A0A9N9V0J1_9HYPO</name>
<feature type="region of interest" description="Disordered" evidence="2">
    <location>
        <begin position="74"/>
        <end position="99"/>
    </location>
</feature>
<dbReference type="AlphaFoldDB" id="A0A9N9V0J1"/>
<dbReference type="Proteomes" id="UP000754883">
    <property type="component" value="Unassembled WGS sequence"/>
</dbReference>
<proteinExistence type="predicted"/>
<evidence type="ECO:0000313" key="3">
    <source>
        <dbReference type="EMBL" id="CAH0003120.1"/>
    </source>
</evidence>
<gene>
    <name evidence="3" type="ORF">CBYS24578_00011434</name>
</gene>
<feature type="compositionally biased region" description="Basic residues" evidence="2">
    <location>
        <begin position="1"/>
        <end position="12"/>
    </location>
</feature>
<keyword evidence="1" id="KW-0175">Coiled coil</keyword>
<dbReference type="OrthoDB" id="4869153at2759"/>
<evidence type="ECO:0000313" key="4">
    <source>
        <dbReference type="Proteomes" id="UP000754883"/>
    </source>
</evidence>
<evidence type="ECO:0000256" key="2">
    <source>
        <dbReference type="SAM" id="MobiDB-lite"/>
    </source>
</evidence>
<organism evidence="3 4">
    <name type="scientific">Clonostachys byssicola</name>
    <dbReference type="NCBI Taxonomy" id="160290"/>
    <lineage>
        <taxon>Eukaryota</taxon>
        <taxon>Fungi</taxon>
        <taxon>Dikarya</taxon>
        <taxon>Ascomycota</taxon>
        <taxon>Pezizomycotina</taxon>
        <taxon>Sordariomycetes</taxon>
        <taxon>Hypocreomycetidae</taxon>
        <taxon>Hypocreales</taxon>
        <taxon>Bionectriaceae</taxon>
        <taxon>Clonostachys</taxon>
    </lineage>
</organism>
<feature type="coiled-coil region" evidence="1">
    <location>
        <begin position="177"/>
        <end position="204"/>
    </location>
</feature>
<comment type="caution">
    <text evidence="3">The sequence shown here is derived from an EMBL/GenBank/DDBJ whole genome shotgun (WGS) entry which is preliminary data.</text>
</comment>
<dbReference type="EMBL" id="CABFNO020001563">
    <property type="protein sequence ID" value="CAH0003120.1"/>
    <property type="molecule type" value="Genomic_DNA"/>
</dbReference>